<name>W7LU84_GIBM7</name>
<accession>W7LU84</accession>
<dbReference type="AlphaFoldDB" id="W7LU84"/>
<dbReference type="GeneID" id="30060278"/>
<keyword evidence="2" id="KW-1185">Reference proteome</keyword>
<dbReference type="EMBL" id="DS022243">
    <property type="protein sequence ID" value="EWG39019.1"/>
    <property type="molecule type" value="Genomic_DNA"/>
</dbReference>
<protein>
    <submittedName>
        <fullName evidence="1">Uncharacterized protein</fullName>
    </submittedName>
</protein>
<dbReference type="Proteomes" id="UP000009096">
    <property type="component" value="Chromosome 6"/>
</dbReference>
<evidence type="ECO:0000313" key="2">
    <source>
        <dbReference type="Proteomes" id="UP000009096"/>
    </source>
</evidence>
<gene>
    <name evidence="1" type="ORF">FVEG_02037</name>
</gene>
<proteinExistence type="predicted"/>
<evidence type="ECO:0000313" key="1">
    <source>
        <dbReference type="EMBL" id="EWG39019.1"/>
    </source>
</evidence>
<dbReference type="RefSeq" id="XP_018745210.1">
    <property type="nucleotide sequence ID" value="XM_018889129.1"/>
</dbReference>
<dbReference type="VEuPathDB" id="FungiDB:FVEG_02037"/>
<dbReference type="KEGG" id="fvr:FVEG_02037"/>
<sequence>MGRLLERYQGQGPGQQMNVFGSLVPLPGDLLNADAAAPKCGWLACCIKEAAPLEAGAGTRDGGTGRCNWQPVALCPPSNTIQYLGKGSVQLSAPLYQCLSMSSHQWPTTGISVAYLHMNGVCRIQIQLITEGLMHM</sequence>
<organism evidence="1 2">
    <name type="scientific">Gibberella moniliformis (strain M3125 / FGSC 7600)</name>
    <name type="common">Maize ear and stalk rot fungus</name>
    <name type="synonym">Fusarium verticillioides</name>
    <dbReference type="NCBI Taxonomy" id="334819"/>
    <lineage>
        <taxon>Eukaryota</taxon>
        <taxon>Fungi</taxon>
        <taxon>Dikarya</taxon>
        <taxon>Ascomycota</taxon>
        <taxon>Pezizomycotina</taxon>
        <taxon>Sordariomycetes</taxon>
        <taxon>Hypocreomycetidae</taxon>
        <taxon>Hypocreales</taxon>
        <taxon>Nectriaceae</taxon>
        <taxon>Fusarium</taxon>
        <taxon>Fusarium fujikuroi species complex</taxon>
    </lineage>
</organism>
<dbReference type="HOGENOM" id="CLU_1875619_0_0_1"/>
<dbReference type="EMBL" id="CM000583">
    <property type="protein sequence ID" value="EWG39019.1"/>
    <property type="molecule type" value="Genomic_DNA"/>
</dbReference>
<reference evidence="1 2" key="1">
    <citation type="journal article" date="2010" name="Nature">
        <title>Comparative genomics reveals mobile pathogenicity chromosomes in Fusarium.</title>
        <authorList>
            <person name="Ma L.J."/>
            <person name="van der Does H.C."/>
            <person name="Borkovich K.A."/>
            <person name="Coleman J.J."/>
            <person name="Daboussi M.J."/>
            <person name="Di Pietro A."/>
            <person name="Dufresne M."/>
            <person name="Freitag M."/>
            <person name="Grabherr M."/>
            <person name="Henrissat B."/>
            <person name="Houterman P.M."/>
            <person name="Kang S."/>
            <person name="Shim W.B."/>
            <person name="Woloshuk C."/>
            <person name="Xie X."/>
            <person name="Xu J.R."/>
            <person name="Antoniw J."/>
            <person name="Baker S.E."/>
            <person name="Bluhm B.H."/>
            <person name="Breakspear A."/>
            <person name="Brown D.W."/>
            <person name="Butchko R.A."/>
            <person name="Chapman S."/>
            <person name="Coulson R."/>
            <person name="Coutinho P.M."/>
            <person name="Danchin E.G."/>
            <person name="Diener A."/>
            <person name="Gale L.R."/>
            <person name="Gardiner D.M."/>
            <person name="Goff S."/>
            <person name="Hammond-Kosack K.E."/>
            <person name="Hilburn K."/>
            <person name="Hua-Van A."/>
            <person name="Jonkers W."/>
            <person name="Kazan K."/>
            <person name="Kodira C.D."/>
            <person name="Koehrsen M."/>
            <person name="Kumar L."/>
            <person name="Lee Y.H."/>
            <person name="Li L."/>
            <person name="Manners J.M."/>
            <person name="Miranda-Saavedra D."/>
            <person name="Mukherjee M."/>
            <person name="Park G."/>
            <person name="Park J."/>
            <person name="Park S.Y."/>
            <person name="Proctor R.H."/>
            <person name="Regev A."/>
            <person name="Ruiz-Roldan M.C."/>
            <person name="Sain D."/>
            <person name="Sakthikumar S."/>
            <person name="Sykes S."/>
            <person name="Schwartz D.C."/>
            <person name="Turgeon B.G."/>
            <person name="Wapinski I."/>
            <person name="Yoder O."/>
            <person name="Young S."/>
            <person name="Zeng Q."/>
            <person name="Zhou S."/>
            <person name="Galagan J."/>
            <person name="Cuomo C.A."/>
            <person name="Kistler H.C."/>
            <person name="Rep M."/>
        </authorList>
    </citation>
    <scope>NUCLEOTIDE SEQUENCE [LARGE SCALE GENOMIC DNA]</scope>
    <source>
        <strain evidence="2">M3125 / FGSC 7600</strain>
    </source>
</reference>